<accession>A0A6A4HY59</accession>
<dbReference type="Proteomes" id="UP000799118">
    <property type="component" value="Unassembled WGS sequence"/>
</dbReference>
<evidence type="ECO:0000313" key="2">
    <source>
        <dbReference type="EMBL" id="KAE9402961.1"/>
    </source>
</evidence>
<evidence type="ECO:0000256" key="1">
    <source>
        <dbReference type="SAM" id="MobiDB-lite"/>
    </source>
</evidence>
<dbReference type="AlphaFoldDB" id="A0A6A4HY59"/>
<gene>
    <name evidence="2" type="ORF">BT96DRAFT_518312</name>
</gene>
<feature type="compositionally biased region" description="Polar residues" evidence="1">
    <location>
        <begin position="24"/>
        <end position="37"/>
    </location>
</feature>
<dbReference type="EMBL" id="ML769430">
    <property type="protein sequence ID" value="KAE9402961.1"/>
    <property type="molecule type" value="Genomic_DNA"/>
</dbReference>
<protein>
    <submittedName>
        <fullName evidence="2">Uncharacterized protein</fullName>
    </submittedName>
</protein>
<sequence>MACKKRKKKSGSPVDCSEHAQPTVDHNQTKSAGSGTSVRPILDFSHLTSNSPSQILPGCGAAEINGCSFNAVQGS</sequence>
<evidence type="ECO:0000313" key="3">
    <source>
        <dbReference type="Proteomes" id="UP000799118"/>
    </source>
</evidence>
<name>A0A6A4HY59_9AGAR</name>
<feature type="compositionally biased region" description="Basic residues" evidence="1">
    <location>
        <begin position="1"/>
        <end position="10"/>
    </location>
</feature>
<keyword evidence="3" id="KW-1185">Reference proteome</keyword>
<feature type="region of interest" description="Disordered" evidence="1">
    <location>
        <begin position="1"/>
        <end position="39"/>
    </location>
</feature>
<organism evidence="2 3">
    <name type="scientific">Gymnopus androsaceus JB14</name>
    <dbReference type="NCBI Taxonomy" id="1447944"/>
    <lineage>
        <taxon>Eukaryota</taxon>
        <taxon>Fungi</taxon>
        <taxon>Dikarya</taxon>
        <taxon>Basidiomycota</taxon>
        <taxon>Agaricomycotina</taxon>
        <taxon>Agaricomycetes</taxon>
        <taxon>Agaricomycetidae</taxon>
        <taxon>Agaricales</taxon>
        <taxon>Marasmiineae</taxon>
        <taxon>Omphalotaceae</taxon>
        <taxon>Gymnopus</taxon>
    </lineage>
</organism>
<proteinExistence type="predicted"/>
<reference evidence="2" key="1">
    <citation type="journal article" date="2019" name="Environ. Microbiol.">
        <title>Fungal ecological strategies reflected in gene transcription - a case study of two litter decomposers.</title>
        <authorList>
            <person name="Barbi F."/>
            <person name="Kohler A."/>
            <person name="Barry K."/>
            <person name="Baskaran P."/>
            <person name="Daum C."/>
            <person name="Fauchery L."/>
            <person name="Ihrmark K."/>
            <person name="Kuo A."/>
            <person name="LaButti K."/>
            <person name="Lipzen A."/>
            <person name="Morin E."/>
            <person name="Grigoriev I.V."/>
            <person name="Henrissat B."/>
            <person name="Lindahl B."/>
            <person name="Martin F."/>
        </authorList>
    </citation>
    <scope>NUCLEOTIDE SEQUENCE</scope>
    <source>
        <strain evidence="2">JB14</strain>
    </source>
</reference>